<dbReference type="EMBL" id="MDHJ01000001">
    <property type="protein sequence ID" value="OUE07888.1"/>
    <property type="molecule type" value="Genomic_DNA"/>
</dbReference>
<dbReference type="Proteomes" id="UP000195106">
    <property type="component" value="Unassembled WGS sequence"/>
</dbReference>
<comment type="caution">
    <text evidence="1">The sequence shown here is derived from an EMBL/GenBank/DDBJ whole genome shotgun (WGS) entry which is preliminary data.</text>
</comment>
<proteinExistence type="predicted"/>
<reference evidence="1 2" key="1">
    <citation type="submission" date="2016-08" db="EMBL/GenBank/DDBJ databases">
        <title>Genome sequence of Clavibacter michiganensis spp. strain CASJ009.</title>
        <authorList>
            <person name="Thapa S.P."/>
            <person name="Coaker G."/>
        </authorList>
    </citation>
    <scope>NUCLEOTIDE SEQUENCE [LARGE SCALE GENOMIC DNA]</scope>
    <source>
        <strain evidence="1">CASJ009</strain>
    </source>
</reference>
<sequence length="68" mass="7290">MLVAIARLGGEDVKRASLADALGTTTRAISVPRQKLLDKGLVDANKHGHLSFTVPGFTEFVIDQAENE</sequence>
<evidence type="ECO:0000313" key="1">
    <source>
        <dbReference type="EMBL" id="OUE07888.1"/>
    </source>
</evidence>
<protein>
    <recommendedName>
        <fullName evidence="3">MarR family transcriptional regulator</fullName>
    </recommendedName>
</protein>
<evidence type="ECO:0000313" key="2">
    <source>
        <dbReference type="Proteomes" id="UP000195106"/>
    </source>
</evidence>
<organism evidence="1 2">
    <name type="scientific">Clavibacter michiganensis</name>
    <dbReference type="NCBI Taxonomy" id="28447"/>
    <lineage>
        <taxon>Bacteria</taxon>
        <taxon>Bacillati</taxon>
        <taxon>Actinomycetota</taxon>
        <taxon>Actinomycetes</taxon>
        <taxon>Micrococcales</taxon>
        <taxon>Microbacteriaceae</taxon>
        <taxon>Clavibacter</taxon>
    </lineage>
</organism>
<name>A0A251XRW7_9MICO</name>
<gene>
    <name evidence="1" type="ORF">CMsap09_02985</name>
</gene>
<accession>A0A251XRW7</accession>
<dbReference type="AlphaFoldDB" id="A0A251XRW7"/>
<evidence type="ECO:0008006" key="3">
    <source>
        <dbReference type="Google" id="ProtNLM"/>
    </source>
</evidence>